<dbReference type="EMBL" id="LSSM01005527">
    <property type="protein sequence ID" value="OMJ12509.1"/>
    <property type="molecule type" value="Genomic_DNA"/>
</dbReference>
<evidence type="ECO:0000313" key="2">
    <source>
        <dbReference type="Proteomes" id="UP000187429"/>
    </source>
</evidence>
<dbReference type="AlphaFoldDB" id="A0A1R1XD08"/>
<organism evidence="1 2">
    <name type="scientific">Smittium culicis</name>
    <dbReference type="NCBI Taxonomy" id="133412"/>
    <lineage>
        <taxon>Eukaryota</taxon>
        <taxon>Fungi</taxon>
        <taxon>Fungi incertae sedis</taxon>
        <taxon>Zoopagomycota</taxon>
        <taxon>Kickxellomycotina</taxon>
        <taxon>Harpellomycetes</taxon>
        <taxon>Harpellales</taxon>
        <taxon>Legeriomycetaceae</taxon>
        <taxon>Smittium</taxon>
    </lineage>
</organism>
<sequence length="142" mass="16410">MSKNAYHQNFLHNTESFFLSENIGADRPTTLGSFTANIIPKNSLEFISSSIWFLFWVPEKVYEPAKILRPDSGAYANIFISWISGRKHKPFHTENNPFHRNMFSNAESVILTLVVYFFMKGSRSLIMVDTLKSVFQGIWQHS</sequence>
<evidence type="ECO:0000313" key="1">
    <source>
        <dbReference type="EMBL" id="OMJ12509.1"/>
    </source>
</evidence>
<comment type="caution">
    <text evidence="1">The sequence shown here is derived from an EMBL/GenBank/DDBJ whole genome shotgun (WGS) entry which is preliminary data.</text>
</comment>
<protein>
    <submittedName>
        <fullName evidence="1">Uncharacterized protein</fullName>
    </submittedName>
</protein>
<reference evidence="2" key="1">
    <citation type="submission" date="2017-01" db="EMBL/GenBank/DDBJ databases">
        <authorList>
            <person name="Wang Y."/>
            <person name="White M."/>
            <person name="Kvist S."/>
            <person name="Moncalvo J.-M."/>
        </authorList>
    </citation>
    <scope>NUCLEOTIDE SEQUENCE [LARGE SCALE GENOMIC DNA]</scope>
    <source>
        <strain evidence="2">ID-206-W2</strain>
    </source>
</reference>
<proteinExistence type="predicted"/>
<gene>
    <name evidence="1" type="ORF">AYI69_g9382</name>
</gene>
<accession>A0A1R1XD08</accession>
<keyword evidence="2" id="KW-1185">Reference proteome</keyword>
<name>A0A1R1XD08_9FUNG</name>
<dbReference type="Proteomes" id="UP000187429">
    <property type="component" value="Unassembled WGS sequence"/>
</dbReference>